<dbReference type="EMBL" id="JAFREL020000002">
    <property type="protein sequence ID" value="MEO1770408.1"/>
    <property type="molecule type" value="Genomic_DNA"/>
</dbReference>
<keyword evidence="1" id="KW-0472">Membrane</keyword>
<accession>A0ABV0EP60</accession>
<keyword evidence="1" id="KW-0812">Transmembrane</keyword>
<evidence type="ECO:0000313" key="3">
    <source>
        <dbReference type="Proteomes" id="UP000664357"/>
    </source>
</evidence>
<protein>
    <submittedName>
        <fullName evidence="2">Uncharacterized protein</fullName>
    </submittedName>
</protein>
<evidence type="ECO:0000256" key="1">
    <source>
        <dbReference type="SAM" id="Phobius"/>
    </source>
</evidence>
<feature type="transmembrane region" description="Helical" evidence="1">
    <location>
        <begin position="6"/>
        <end position="26"/>
    </location>
</feature>
<comment type="caution">
    <text evidence="2">The sequence shown here is derived from an EMBL/GenBank/DDBJ whole genome shotgun (WGS) entry which is preliminary data.</text>
</comment>
<keyword evidence="1" id="KW-1133">Transmembrane helix</keyword>
<dbReference type="RefSeq" id="WP_207703152.1">
    <property type="nucleotide sequence ID" value="NZ_JAFREL020000002.1"/>
</dbReference>
<organism evidence="2 3">
    <name type="scientific">Candidatus Enterococcus ferrettii</name>
    <dbReference type="NCBI Taxonomy" id="2815324"/>
    <lineage>
        <taxon>Bacteria</taxon>
        <taxon>Bacillati</taxon>
        <taxon>Bacillota</taxon>
        <taxon>Bacilli</taxon>
        <taxon>Lactobacillales</taxon>
        <taxon>Enterococcaceae</taxon>
        <taxon>Enterococcus</taxon>
    </lineage>
</organism>
<reference evidence="2 3" key="1">
    <citation type="submission" date="2021-03" db="EMBL/GenBank/DDBJ databases">
        <authorList>
            <person name="Gilmore M.S."/>
            <person name="Schwartzman J."/>
            <person name="Van Tyne D."/>
            <person name="Martin M."/>
            <person name="Earl A.M."/>
            <person name="Manson A.L."/>
            <person name="Straub T."/>
            <person name="Salamzade R."/>
            <person name="Saavedra J."/>
            <person name="Lebreton F."/>
            <person name="Prichula J."/>
            <person name="Schaufler K."/>
            <person name="Gaca A."/>
            <person name="Sgardioli B."/>
            <person name="Wagenaar J."/>
            <person name="Strong T."/>
        </authorList>
    </citation>
    <scope>NUCLEOTIDE SEQUENCE [LARGE SCALE GENOMIC DNA]</scope>
    <source>
        <strain evidence="2 3">665A</strain>
    </source>
</reference>
<sequence>MDLGLLSANIIYMIFILMSIVYFYLFKRDRTFIHLYLSLIPTFICIFLLINYHYYQPAEGAQVIRILLATSIISCMIYWSVYALLHRKD</sequence>
<keyword evidence="3" id="KW-1185">Reference proteome</keyword>
<proteinExistence type="predicted"/>
<gene>
    <name evidence="2" type="ORF">JZO67_002360</name>
</gene>
<evidence type="ECO:0000313" key="2">
    <source>
        <dbReference type="EMBL" id="MEO1770408.1"/>
    </source>
</evidence>
<feature type="transmembrane region" description="Helical" evidence="1">
    <location>
        <begin position="66"/>
        <end position="85"/>
    </location>
</feature>
<name>A0ABV0EP60_9ENTE</name>
<dbReference type="Proteomes" id="UP000664357">
    <property type="component" value="Unassembled WGS sequence"/>
</dbReference>
<feature type="transmembrane region" description="Helical" evidence="1">
    <location>
        <begin position="33"/>
        <end position="54"/>
    </location>
</feature>
<reference evidence="2 3" key="2">
    <citation type="submission" date="2024-02" db="EMBL/GenBank/DDBJ databases">
        <title>The Genome Sequence of Enterococcus sp. DIV0159.</title>
        <authorList>
            <person name="Earl A."/>
            <person name="Manson A."/>
            <person name="Gilmore M."/>
            <person name="Sanders J."/>
            <person name="Shea T."/>
            <person name="Howe W."/>
            <person name="Livny J."/>
            <person name="Cuomo C."/>
            <person name="Neafsey D."/>
            <person name="Birren B."/>
        </authorList>
    </citation>
    <scope>NUCLEOTIDE SEQUENCE [LARGE SCALE GENOMIC DNA]</scope>
    <source>
        <strain evidence="2 3">665A</strain>
    </source>
</reference>